<proteinExistence type="predicted"/>
<name>A0A6A6TPJ7_9PLEO</name>
<reference evidence="1" key="1">
    <citation type="journal article" date="2020" name="Stud. Mycol.">
        <title>101 Dothideomycetes genomes: a test case for predicting lifestyles and emergence of pathogens.</title>
        <authorList>
            <person name="Haridas S."/>
            <person name="Albert R."/>
            <person name="Binder M."/>
            <person name="Bloem J."/>
            <person name="Labutti K."/>
            <person name="Salamov A."/>
            <person name="Andreopoulos B."/>
            <person name="Baker S."/>
            <person name="Barry K."/>
            <person name="Bills G."/>
            <person name="Bluhm B."/>
            <person name="Cannon C."/>
            <person name="Castanera R."/>
            <person name="Culley D."/>
            <person name="Daum C."/>
            <person name="Ezra D."/>
            <person name="Gonzalez J."/>
            <person name="Henrissat B."/>
            <person name="Kuo A."/>
            <person name="Liang C."/>
            <person name="Lipzen A."/>
            <person name="Lutzoni F."/>
            <person name="Magnuson J."/>
            <person name="Mondo S."/>
            <person name="Nolan M."/>
            <person name="Ohm R."/>
            <person name="Pangilinan J."/>
            <person name="Park H.-J."/>
            <person name="Ramirez L."/>
            <person name="Alfaro M."/>
            <person name="Sun H."/>
            <person name="Tritt A."/>
            <person name="Yoshinaga Y."/>
            <person name="Zwiers L.-H."/>
            <person name="Turgeon B."/>
            <person name="Goodwin S."/>
            <person name="Spatafora J."/>
            <person name="Crous P."/>
            <person name="Grigoriev I."/>
        </authorList>
    </citation>
    <scope>NUCLEOTIDE SEQUENCE</scope>
    <source>
        <strain evidence="1">CBS 122681</strain>
    </source>
</reference>
<gene>
    <name evidence="1" type="ORF">K491DRAFT_765300</name>
</gene>
<keyword evidence="2" id="KW-1185">Reference proteome</keyword>
<protein>
    <submittedName>
        <fullName evidence="1">Uncharacterized protein</fullName>
    </submittedName>
</protein>
<dbReference type="AlphaFoldDB" id="A0A6A6TPJ7"/>
<evidence type="ECO:0000313" key="2">
    <source>
        <dbReference type="Proteomes" id="UP000799324"/>
    </source>
</evidence>
<evidence type="ECO:0000313" key="1">
    <source>
        <dbReference type="EMBL" id="KAF2660873.1"/>
    </source>
</evidence>
<accession>A0A6A6TPJ7</accession>
<dbReference type="EMBL" id="MU004297">
    <property type="protein sequence ID" value="KAF2660873.1"/>
    <property type="molecule type" value="Genomic_DNA"/>
</dbReference>
<dbReference type="Proteomes" id="UP000799324">
    <property type="component" value="Unassembled WGS sequence"/>
</dbReference>
<sequence length="73" mass="8411">MRSILVSLFVGSARSQLLMSMSRSFFGSHPSRTYVFGDWNLTHKSCLSPRNIQVYHHQFRSLVLHDQCPLGFP</sequence>
<organism evidence="1 2">
    <name type="scientific">Lophiostoma macrostomum CBS 122681</name>
    <dbReference type="NCBI Taxonomy" id="1314788"/>
    <lineage>
        <taxon>Eukaryota</taxon>
        <taxon>Fungi</taxon>
        <taxon>Dikarya</taxon>
        <taxon>Ascomycota</taxon>
        <taxon>Pezizomycotina</taxon>
        <taxon>Dothideomycetes</taxon>
        <taxon>Pleosporomycetidae</taxon>
        <taxon>Pleosporales</taxon>
        <taxon>Lophiostomataceae</taxon>
        <taxon>Lophiostoma</taxon>
    </lineage>
</organism>